<keyword evidence="1" id="KW-1133">Transmembrane helix</keyword>
<feature type="transmembrane region" description="Helical" evidence="1">
    <location>
        <begin position="36"/>
        <end position="55"/>
    </location>
</feature>
<protein>
    <submittedName>
        <fullName evidence="2">Uncharacterized protein</fullName>
    </submittedName>
</protein>
<dbReference type="RefSeq" id="WP_377286319.1">
    <property type="nucleotide sequence ID" value="NZ_JBHSBM010000011.1"/>
</dbReference>
<dbReference type="EMBL" id="JBHSBM010000011">
    <property type="protein sequence ID" value="MFC4058133.1"/>
    <property type="molecule type" value="Genomic_DNA"/>
</dbReference>
<name>A0ABV8I4Y0_9ACTN</name>
<dbReference type="Proteomes" id="UP001595850">
    <property type="component" value="Unassembled WGS sequence"/>
</dbReference>
<comment type="caution">
    <text evidence="2">The sequence shown here is derived from an EMBL/GenBank/DDBJ whole genome shotgun (WGS) entry which is preliminary data.</text>
</comment>
<gene>
    <name evidence="2" type="ORF">ACFOWE_07490</name>
</gene>
<proteinExistence type="predicted"/>
<organism evidence="2 3">
    <name type="scientific">Planomonospora corallina</name>
    <dbReference type="NCBI Taxonomy" id="1806052"/>
    <lineage>
        <taxon>Bacteria</taxon>
        <taxon>Bacillati</taxon>
        <taxon>Actinomycetota</taxon>
        <taxon>Actinomycetes</taxon>
        <taxon>Streptosporangiales</taxon>
        <taxon>Streptosporangiaceae</taxon>
        <taxon>Planomonospora</taxon>
    </lineage>
</organism>
<keyword evidence="1" id="KW-0472">Membrane</keyword>
<accession>A0ABV8I4Y0</accession>
<sequence length="101" mass="10404">MIVWRGWGILVVLVAGALAGGGTFLGTVLGADPQKANLGTVLGLLLAGVAVWFLGVRMNVPPADRPGAPRNQHTLFFVPMQFWGPLLAVGAVAATVVMITG</sequence>
<reference evidence="3" key="1">
    <citation type="journal article" date="2019" name="Int. J. Syst. Evol. Microbiol.">
        <title>The Global Catalogue of Microorganisms (GCM) 10K type strain sequencing project: providing services to taxonomists for standard genome sequencing and annotation.</title>
        <authorList>
            <consortium name="The Broad Institute Genomics Platform"/>
            <consortium name="The Broad Institute Genome Sequencing Center for Infectious Disease"/>
            <person name="Wu L."/>
            <person name="Ma J."/>
        </authorList>
    </citation>
    <scope>NUCLEOTIDE SEQUENCE [LARGE SCALE GENOMIC DNA]</scope>
    <source>
        <strain evidence="3">TBRC 4489</strain>
    </source>
</reference>
<evidence type="ECO:0000256" key="1">
    <source>
        <dbReference type="SAM" id="Phobius"/>
    </source>
</evidence>
<keyword evidence="3" id="KW-1185">Reference proteome</keyword>
<evidence type="ECO:0000313" key="3">
    <source>
        <dbReference type="Proteomes" id="UP001595850"/>
    </source>
</evidence>
<feature type="transmembrane region" description="Helical" evidence="1">
    <location>
        <begin position="75"/>
        <end position="99"/>
    </location>
</feature>
<feature type="transmembrane region" description="Helical" evidence="1">
    <location>
        <begin position="6"/>
        <end position="29"/>
    </location>
</feature>
<evidence type="ECO:0000313" key="2">
    <source>
        <dbReference type="EMBL" id="MFC4058133.1"/>
    </source>
</evidence>
<keyword evidence="1" id="KW-0812">Transmembrane</keyword>